<dbReference type="OrthoDB" id="5424209at2759"/>
<accession>A0A0C3JA00</accession>
<feature type="region of interest" description="Disordered" evidence="1">
    <location>
        <begin position="311"/>
        <end position="333"/>
    </location>
</feature>
<evidence type="ECO:0000313" key="2">
    <source>
        <dbReference type="EMBL" id="KIO05838.1"/>
    </source>
</evidence>
<dbReference type="EMBL" id="KN831965">
    <property type="protein sequence ID" value="KIO05838.1"/>
    <property type="molecule type" value="Genomic_DNA"/>
</dbReference>
<name>A0A0C3JA00_PISTI</name>
<protein>
    <submittedName>
        <fullName evidence="2">Uncharacterized protein</fullName>
    </submittedName>
</protein>
<dbReference type="Proteomes" id="UP000054217">
    <property type="component" value="Unassembled WGS sequence"/>
</dbReference>
<evidence type="ECO:0000313" key="3">
    <source>
        <dbReference type="Proteomes" id="UP000054217"/>
    </source>
</evidence>
<dbReference type="AlphaFoldDB" id="A0A0C3JA00"/>
<evidence type="ECO:0000256" key="1">
    <source>
        <dbReference type="SAM" id="MobiDB-lite"/>
    </source>
</evidence>
<keyword evidence="3" id="KW-1185">Reference proteome</keyword>
<sequence length="563" mass="62448">MSPTSQSFPTSPIVSKAGTLFSQLSNNSDALTVVAPDLISQFEINFWYHGISSSPPKLLWRSDFETNPFAIPALGDRFFRIATKTAYGVFGTRLNEVWDATVVPQIKDVMKAHGLKYSALKTARFSTVVEEDGEESFGPVVVWISVHPNTTNAGAVRDATPDILHILNDAQVTGVVVEWYEGTVERLDGPPLMRVEDNTSPAFGLNHPFNTGLGIPIARASDDAQGTLTLLFQEVKTRNGDPSDTILALTNKHVASLDTTTHYDFDAANPQSILVCGERRFARAFDEIEDAVNTGLRDAVRLAGELEDLESKSGGQTTRAIQRKQTSLDEKHQDNATLQELFDEVDEKWRDANNRKLGEVHWAPEISVRVDERHYTRDIATLAVNEEKLKNFTRNIVDLGNQYNAGQLEDRFWPVATIRQNKTIPADLQLPILRALPRRLAINPDTEDKNGEPLYVVGKYGSTTKLTLGNYSGMDAYTCTEFGLESREVVVYNCKGSGDFSAKGDSGALIFTGDGGGLAILHSGMPRGMHNHITYATPLWWAFKQLLERYPSAQFYDIEYTPK</sequence>
<dbReference type="HOGENOM" id="CLU_024804_1_1_1"/>
<reference evidence="2 3" key="1">
    <citation type="submission" date="2014-04" db="EMBL/GenBank/DDBJ databases">
        <authorList>
            <consortium name="DOE Joint Genome Institute"/>
            <person name="Kuo A."/>
            <person name="Kohler A."/>
            <person name="Costa M.D."/>
            <person name="Nagy L.G."/>
            <person name="Floudas D."/>
            <person name="Copeland A."/>
            <person name="Barry K.W."/>
            <person name="Cichocki N."/>
            <person name="Veneault-Fourrey C."/>
            <person name="LaButti K."/>
            <person name="Lindquist E.A."/>
            <person name="Lipzen A."/>
            <person name="Lundell T."/>
            <person name="Morin E."/>
            <person name="Murat C."/>
            <person name="Sun H."/>
            <person name="Tunlid A."/>
            <person name="Henrissat B."/>
            <person name="Grigoriev I.V."/>
            <person name="Hibbett D.S."/>
            <person name="Martin F."/>
            <person name="Nordberg H.P."/>
            <person name="Cantor M.N."/>
            <person name="Hua S.X."/>
        </authorList>
    </citation>
    <scope>NUCLEOTIDE SEQUENCE [LARGE SCALE GENOMIC DNA]</scope>
    <source>
        <strain evidence="2 3">Marx 270</strain>
    </source>
</reference>
<gene>
    <name evidence="2" type="ORF">M404DRAFT_999565</name>
</gene>
<feature type="compositionally biased region" description="Polar residues" evidence="1">
    <location>
        <begin position="313"/>
        <end position="325"/>
    </location>
</feature>
<proteinExistence type="predicted"/>
<organism evidence="2 3">
    <name type="scientific">Pisolithus tinctorius Marx 270</name>
    <dbReference type="NCBI Taxonomy" id="870435"/>
    <lineage>
        <taxon>Eukaryota</taxon>
        <taxon>Fungi</taxon>
        <taxon>Dikarya</taxon>
        <taxon>Basidiomycota</taxon>
        <taxon>Agaricomycotina</taxon>
        <taxon>Agaricomycetes</taxon>
        <taxon>Agaricomycetidae</taxon>
        <taxon>Boletales</taxon>
        <taxon>Sclerodermatineae</taxon>
        <taxon>Pisolithaceae</taxon>
        <taxon>Pisolithus</taxon>
    </lineage>
</organism>
<reference evidence="3" key="2">
    <citation type="submission" date="2015-01" db="EMBL/GenBank/DDBJ databases">
        <title>Evolutionary Origins and Diversification of the Mycorrhizal Mutualists.</title>
        <authorList>
            <consortium name="DOE Joint Genome Institute"/>
            <consortium name="Mycorrhizal Genomics Consortium"/>
            <person name="Kohler A."/>
            <person name="Kuo A."/>
            <person name="Nagy L.G."/>
            <person name="Floudas D."/>
            <person name="Copeland A."/>
            <person name="Barry K.W."/>
            <person name="Cichocki N."/>
            <person name="Veneault-Fourrey C."/>
            <person name="LaButti K."/>
            <person name="Lindquist E.A."/>
            <person name="Lipzen A."/>
            <person name="Lundell T."/>
            <person name="Morin E."/>
            <person name="Murat C."/>
            <person name="Riley R."/>
            <person name="Ohm R."/>
            <person name="Sun H."/>
            <person name="Tunlid A."/>
            <person name="Henrissat B."/>
            <person name="Grigoriev I.V."/>
            <person name="Hibbett D.S."/>
            <person name="Martin F."/>
        </authorList>
    </citation>
    <scope>NUCLEOTIDE SEQUENCE [LARGE SCALE GENOMIC DNA]</scope>
    <source>
        <strain evidence="3">Marx 270</strain>
    </source>
</reference>
<dbReference type="InParanoid" id="A0A0C3JA00"/>